<comment type="caution">
    <text evidence="8">The sequence shown here is derived from an EMBL/GenBank/DDBJ whole genome shotgun (WGS) entry which is preliminary data.</text>
</comment>
<dbReference type="PROSITE" id="PS00455">
    <property type="entry name" value="AMP_BINDING"/>
    <property type="match status" value="2"/>
</dbReference>
<organism evidence="8 9">
    <name type="scientific">Actinomadura fulvescens</name>
    <dbReference type="NCBI Taxonomy" id="46160"/>
    <lineage>
        <taxon>Bacteria</taxon>
        <taxon>Bacillati</taxon>
        <taxon>Actinomycetota</taxon>
        <taxon>Actinomycetes</taxon>
        <taxon>Streptosporangiales</taxon>
        <taxon>Thermomonosporaceae</taxon>
        <taxon>Actinomadura</taxon>
    </lineage>
</organism>
<dbReference type="SUPFAM" id="SSF47336">
    <property type="entry name" value="ACP-like"/>
    <property type="match status" value="2"/>
</dbReference>
<dbReference type="NCBIfam" id="TIGR01733">
    <property type="entry name" value="AA-adenyl-dom"/>
    <property type="match status" value="2"/>
</dbReference>
<evidence type="ECO:0000256" key="3">
    <source>
        <dbReference type="ARBA" id="ARBA00022553"/>
    </source>
</evidence>
<dbReference type="Pfam" id="PF13193">
    <property type="entry name" value="AMP-binding_C"/>
    <property type="match status" value="2"/>
</dbReference>
<dbReference type="RefSeq" id="WP_344538461.1">
    <property type="nucleotide sequence ID" value="NZ_BAAATD010000001.1"/>
</dbReference>
<dbReference type="Gene3D" id="3.40.50.980">
    <property type="match status" value="4"/>
</dbReference>
<keyword evidence="4" id="KW-0677">Repeat</keyword>
<dbReference type="Gene3D" id="3.30.559.30">
    <property type="entry name" value="Nonribosomal peptide synthetase, condensation domain"/>
    <property type="match status" value="5"/>
</dbReference>
<dbReference type="SUPFAM" id="SSF52777">
    <property type="entry name" value="CoA-dependent acyltransferases"/>
    <property type="match status" value="10"/>
</dbReference>
<evidence type="ECO:0000256" key="1">
    <source>
        <dbReference type="ARBA" id="ARBA00001957"/>
    </source>
</evidence>
<gene>
    <name evidence="8" type="ORF">GCM10010411_12420</name>
</gene>
<name>A0ABN3PE54_9ACTN</name>
<dbReference type="Gene3D" id="2.30.38.10">
    <property type="entry name" value="Luciferase, Domain 3"/>
    <property type="match status" value="2"/>
</dbReference>
<dbReference type="InterPro" id="IPR023213">
    <property type="entry name" value="CAT-like_dom_sf"/>
</dbReference>
<comment type="cofactor">
    <cofactor evidence="1">
        <name>pantetheine 4'-phosphate</name>
        <dbReference type="ChEBI" id="CHEBI:47942"/>
    </cofactor>
</comment>
<evidence type="ECO:0000256" key="2">
    <source>
        <dbReference type="ARBA" id="ARBA00022450"/>
    </source>
</evidence>
<protein>
    <recommendedName>
        <fullName evidence="7">Carrier domain-containing protein</fullName>
    </recommendedName>
</protein>
<dbReference type="InterPro" id="IPR020845">
    <property type="entry name" value="AMP-binding_CS"/>
</dbReference>
<proteinExistence type="predicted"/>
<keyword evidence="3" id="KW-0597">Phosphoprotein</keyword>
<dbReference type="PROSITE" id="PS50075">
    <property type="entry name" value="CARRIER"/>
    <property type="match status" value="2"/>
</dbReference>
<dbReference type="PANTHER" id="PTHR45527">
    <property type="entry name" value="NONRIBOSOMAL PEPTIDE SYNTHETASE"/>
    <property type="match status" value="1"/>
</dbReference>
<dbReference type="EMBL" id="BAAATD010000001">
    <property type="protein sequence ID" value="GAA2581361.1"/>
    <property type="molecule type" value="Genomic_DNA"/>
</dbReference>
<dbReference type="InterPro" id="IPR000873">
    <property type="entry name" value="AMP-dep_synth/lig_dom"/>
</dbReference>
<dbReference type="Gene3D" id="1.10.1200.10">
    <property type="entry name" value="ACP-like"/>
    <property type="match status" value="2"/>
</dbReference>
<feature type="domain" description="Carrier" evidence="7">
    <location>
        <begin position="964"/>
        <end position="1038"/>
    </location>
</feature>
<dbReference type="Gene3D" id="3.30.559.10">
    <property type="entry name" value="Chloramphenicol acetyltransferase-like domain"/>
    <property type="match status" value="5"/>
</dbReference>
<evidence type="ECO:0000256" key="5">
    <source>
        <dbReference type="ARBA" id="ARBA00023194"/>
    </source>
</evidence>
<feature type="compositionally biased region" description="Low complexity" evidence="6">
    <location>
        <begin position="2462"/>
        <end position="2477"/>
    </location>
</feature>
<keyword evidence="5" id="KW-0045">Antibiotic biosynthesis</keyword>
<evidence type="ECO:0000313" key="9">
    <source>
        <dbReference type="Proteomes" id="UP001501509"/>
    </source>
</evidence>
<dbReference type="InterPro" id="IPR020806">
    <property type="entry name" value="PKS_PP-bd"/>
</dbReference>
<dbReference type="InterPro" id="IPR010071">
    <property type="entry name" value="AA_adenyl_dom"/>
</dbReference>
<dbReference type="InterPro" id="IPR010060">
    <property type="entry name" value="NRPS_synth"/>
</dbReference>
<dbReference type="InterPro" id="IPR036736">
    <property type="entry name" value="ACP-like_sf"/>
</dbReference>
<evidence type="ECO:0000259" key="7">
    <source>
        <dbReference type="PROSITE" id="PS50075"/>
    </source>
</evidence>
<dbReference type="PROSITE" id="PS00012">
    <property type="entry name" value="PHOSPHOPANTETHEINE"/>
    <property type="match status" value="2"/>
</dbReference>
<reference evidence="8 9" key="1">
    <citation type="journal article" date="2019" name="Int. J. Syst. Evol. Microbiol.">
        <title>The Global Catalogue of Microorganisms (GCM) 10K type strain sequencing project: providing services to taxonomists for standard genome sequencing and annotation.</title>
        <authorList>
            <consortium name="The Broad Institute Genomics Platform"/>
            <consortium name="The Broad Institute Genome Sequencing Center for Infectious Disease"/>
            <person name="Wu L."/>
            <person name="Ma J."/>
        </authorList>
    </citation>
    <scope>NUCLEOTIDE SEQUENCE [LARGE SCALE GENOMIC DNA]</scope>
    <source>
        <strain evidence="8 9">JCM 6833</strain>
    </source>
</reference>
<dbReference type="SMART" id="SM00823">
    <property type="entry name" value="PKS_PP"/>
    <property type="match status" value="2"/>
</dbReference>
<dbReference type="InterPro" id="IPR009081">
    <property type="entry name" value="PP-bd_ACP"/>
</dbReference>
<feature type="domain" description="Carrier" evidence="7">
    <location>
        <begin position="2475"/>
        <end position="2549"/>
    </location>
</feature>
<evidence type="ECO:0000313" key="8">
    <source>
        <dbReference type="EMBL" id="GAA2581361.1"/>
    </source>
</evidence>
<dbReference type="PANTHER" id="PTHR45527:SF1">
    <property type="entry name" value="FATTY ACID SYNTHASE"/>
    <property type="match status" value="1"/>
</dbReference>
<keyword evidence="9" id="KW-1185">Reference proteome</keyword>
<dbReference type="Pfam" id="PF00550">
    <property type="entry name" value="PP-binding"/>
    <property type="match status" value="2"/>
</dbReference>
<dbReference type="CDD" id="cd05930">
    <property type="entry name" value="A_NRPS"/>
    <property type="match status" value="2"/>
</dbReference>
<dbReference type="Proteomes" id="UP001501509">
    <property type="component" value="Unassembled WGS sequence"/>
</dbReference>
<feature type="region of interest" description="Disordered" evidence="6">
    <location>
        <begin position="2455"/>
        <end position="2477"/>
    </location>
</feature>
<dbReference type="InterPro" id="IPR001242">
    <property type="entry name" value="Condensation_dom"/>
</dbReference>
<evidence type="ECO:0000256" key="6">
    <source>
        <dbReference type="SAM" id="MobiDB-lite"/>
    </source>
</evidence>
<dbReference type="InterPro" id="IPR025110">
    <property type="entry name" value="AMP-bd_C"/>
</dbReference>
<dbReference type="InterPro" id="IPR006162">
    <property type="entry name" value="Ppantetheine_attach_site"/>
</dbReference>
<dbReference type="NCBIfam" id="TIGR01720">
    <property type="entry name" value="NRPS-para261"/>
    <property type="match status" value="1"/>
</dbReference>
<dbReference type="Gene3D" id="3.30.300.30">
    <property type="match status" value="2"/>
</dbReference>
<dbReference type="InterPro" id="IPR045851">
    <property type="entry name" value="AMP-bd_C_sf"/>
</dbReference>
<dbReference type="Pfam" id="PF00501">
    <property type="entry name" value="AMP-binding"/>
    <property type="match status" value="2"/>
</dbReference>
<dbReference type="SUPFAM" id="SSF56801">
    <property type="entry name" value="Acetyl-CoA synthetase-like"/>
    <property type="match status" value="2"/>
</dbReference>
<sequence>MSTAPAPVDTAATAERALELTSAQLGIWNAQRLEPDSRYYVVGDVIEVSGDRPVNVRLLAEAIRATTGEADSLRLRVFDTPDGPRQVIGGEPARAPEIVDLSAEPDPAAAAQAFVEAERERAADTSRGMVGAPLFFQTVIRLSDREAWYTQLGHHLVFDGYTAAMLARRTAAHYTALVNGDEAPPSPFGRFADVVEADRDYLASEESGRDRAYWLDRLTPLPDLGAGTGPAAGPPDRTLTARAVMPPEAFARLRAFADREHVAWGEALIACYAAFLHRIQGSSDVVFALPLMCRTGAALRTPAMAVNVLPLRVAVHGGDRLGELSRRVAEAMREMRRHQRYRGENLPQDLAVPGAGALLHGRGVNLKLFDLKLDFAGARGVMRNVAGGPPEDLGLSVLPDGEGGLLLGFEVDARANDQDGVDRKLNVLLTLLDALTGPEDPAIGQVRLVPDAERARLLGAWSAPALRGEPPAVPGALNALAEAQPGEISLVCGTDRLTTAELAERVHRLARALRARSIGPDDVVALALPRSSAFVVALLAVLDAGAAFLPLDLEHPPGRLRELIDDARPAVVLTPEVMDELVTSGAALSGAPLAEAELAAPRHPEHLAYVIYTSGSTGRPKGVLGKAGALAGLLRHQRATIIAEAERAAGGRRLRTAHTYSFAFDSALDQLLWMLCGHELHLYGADLTRDADALLAAYTRDRVDVVDTTPSMAAPLIDAGLLTGGHRPALLMLGGEATPPALWGRVAASGVAARNMYGPTEATVDSVTARIDGGTPTIGHPLAGTRIYVLDNALQPVPPGTGGELYLAGPHLARGYLDRPGITAERFVADPFEGPGERMYRTGDLARWVPGRGVEYLGRADDQVKIRGHRVETGEVEAALGALPGISAAAAVVQSARLIGYVVPAASHREAVTPESVRAALAERVPGHLIPSAVVVLAELPLTVNGKVDRSALPAPTSTGGGRAARDERERLVCEAVAGVMGLDRVGIDDDFFALGGDSITAIGVSGRLRAGGLELRPRELLARRSLADLAAASTRIEDAAAVTPGDPVGPVPAPPIVRGLLDPHPNVEVIAGYAQWTAITLAEPLAREALVDGVQAVLDRHDALRLRLADELIISPRGAVSAAGVVTEEPVDDDVEAVAARLSSSLDPQAGELLRVCLLRSANRLVVVAHHLVIDGVSWRILLPDLHAACEGRAADLPPVGTSWRRHSILLAEQGESGARRSELDHWRRAVDPACRPLGLRPLDAARDTAATAGRTTTTASAEVTTAVLTSLPAAYRAGADDVLLAALVLALRCWRRDHGLPATDALTITVEGHGRDPLADGIDLSRTVGWFTGEYPVRVPAEGDLHDALAGGDAAGRLVRAAKEAKRAVPGGGLGYGVLRHLDPRTRAELAATPPPEVLLNYLGRFTARPGPGWHLPDSDAFSVIEPPGKALEQALALNCFVHEEGVPRLSVEWTAASRVLDAGSVAALQRAWDTALTALAAHAERIGPDGGGLSPSDLPLVDLDQAAIDVLERPGRVADVLPATPLQVGLSFHTLARGDDDTDVYVVQAVMSLVGTLDKGRMAAAAEELLRRHPALRIHLATTLPGDIVQVVPARVRLSWRYVDLSGHAPDARAGRLAAQLKVERERPFDPERPPLIRFLLCGTGPGDHRLVITNHHALLDGWSMPLVGRSLLAIYAELGGAPAAPAATSLAGYYRWLARQDREASRQAWRDELAGVDDGTLLAPATADAAVERPGRVTAGLGAELSDRLRAFARERGVTLTAVLQTAWGLLLGRLTGRRDVVFGCPVSGRPAEVDGVESMIGQLGTTIPVRIRCTPYDTVGAVLRDVHARNVALSDHHHLGLPDIQRLAAAGDLFDTMLVMENFPLSSRRRTTLAPGLDLAGVDIIDATHYPLTVIVIPEDEIVIGLGYQPRAFDEETVQGYGRRLRTLLLELVADPERPVGRLPMLGPDETRRALRAGDGGVPAKARLSCLEEFGAWVRRKPDAEALVCRDRSLTYAELDREANRLAHTLIERGVRPQDPVAVLLGRDIEMTVALFGVLKAGAVYVPMDVSYPADRLGYMLGDIAPAAVVTTGDALAGLGGELPAARRTPVLRLDEPGALSTRHTDPAEARRGLTEDALAYVIYTSGTTGRPKGVAVPHRGVPDLIALQEEVVGVTEHDRYLHFASTGFDVAFWQTMVPLLSGGTSVIAPDEVRVPGEELLGYISEHRVTGVNLLPSFLGAMPDDLTVDPGVFFVVGAERLDPELARRWGNGRRALFNAYGPTEVTVNSVTWRYEADDAGPLPIGRPDPHVRAYVLDGGLMPVGTGVTGELYLAGPKLAQGYVGRPGLTAQAFVADPFGGPGERMYRTGDLVRMRPDGQLVFLGRADHQVKLRGFRIELGEIETVLSRHPAVRACAVIAREGRLVGYVIRAIGAELDPARVRADLARELPAHMVPTALVEIDRLPLSPSGKLDRDALPAPEAPAASPAREPATPAETVLLGIVRDVLGTAEVGLDDSFVDIGGDSIVSLQLVSRARRQRLLLSPRDVFEGGTIAGIAALAEGLDDGVTEEAPATGDAPLTPIMRDLLSRGTTIDAFCQWTEICVPAGGDASTWRAVLDAVLARHDVLRAHLAFSEESGEPVLRIAAAGAVTGSQILTVVRAGESDDLRPLLDRHIAAARDEMDVRTGPLLRVVWADAGPERPGRLVLVAHHLVVDGVSWRILLDDIAHAYESHGVPALARHGESFLGWARSLREAVDSRSPELPHWRRIAAAATAPPLDPERDTAATAVHHEIHLNPGTTRMLLTTLPAAYRTTPDTVLLTALAQAVSAWRGGEPRLVVTLESHGRPPHTPDMTRPVDLSQTVGWFTAAYPALLELPAAGSADALKAVKEQLNANGDGLGHGILGVGVQTEISWNYLGRFAGAPSDETPWRPAPDAGPLGSGAAGDMPLPHSLMVNALVRGAKGGSLGVRFTWPSAVYDQAEIETLAVRFRNALTTLANDPQALAGAGLTPSDLPLADLDQAAIDALEREHEIADVLPLTPLQQSVLRHSQTTTPDPYTVQSTFSLTGALDIDALRAAGGDLLARHPNLGAVFPSDHLQVIPEDPHLDFRVVDATDDVEEILMADLAERFDLAAGPLFRLTVVRRGPGRAELVMTSHHVLSDGWSAPRMLTELFTCYAARVHDKPPELPAPVPLSEYVRWRAARDHEADLRAWRAELDGLPEGDYLAGRARPATHVPDPLLLTFDADLVAALTRTAARHGLTPNTMLQGAWATLLAARSGYRDVCFGAMVSARTPEVDGIEEIIGLLANTVPVRARFTGTLAAALTDLQARQQRMIEHHHVALADLERPAGRRRLFDSLVVFENYPVDPDALREPAPGLTITGTRFRERTHHPITLTVMPERNVWTGVLGYQAGLFSEAEVRGLADDLLRIAGHLVRPGTLDEDAATVLARIQDGPR</sequence>
<evidence type="ECO:0000256" key="4">
    <source>
        <dbReference type="ARBA" id="ARBA00022737"/>
    </source>
</evidence>
<accession>A0ABN3PE54</accession>
<keyword evidence="2" id="KW-0596">Phosphopantetheine</keyword>
<dbReference type="Pfam" id="PF00668">
    <property type="entry name" value="Condensation"/>
    <property type="match status" value="5"/>
</dbReference>